<sequence length="126" mass="13973">MAKNPISWFEIYVNDMDRARAFYETVLDVKLDRLDVPAEQGFQMWSFPANMESYGASGALVRMPGFDAGNNSTLVYFACEDCALEESRVVAAGGQVQRPKMSIGQYGFITLAIDTEGNMLGLHSMK</sequence>
<dbReference type="PROSITE" id="PS51819">
    <property type="entry name" value="VOC"/>
    <property type="match status" value="1"/>
</dbReference>
<dbReference type="InterPro" id="IPR037523">
    <property type="entry name" value="VOC_core"/>
</dbReference>
<dbReference type="Proteomes" id="UP000663281">
    <property type="component" value="Chromosome"/>
</dbReference>
<dbReference type="PANTHER" id="PTHR33993">
    <property type="entry name" value="GLYOXALASE-RELATED"/>
    <property type="match status" value="1"/>
</dbReference>
<accession>A0A974XMI2</accession>
<feature type="domain" description="VOC" evidence="1">
    <location>
        <begin position="5"/>
        <end position="125"/>
    </location>
</feature>
<gene>
    <name evidence="2" type="ORF">JYB88_05765</name>
</gene>
<dbReference type="InterPro" id="IPR004360">
    <property type="entry name" value="Glyas_Fos-R_dOase_dom"/>
</dbReference>
<protein>
    <submittedName>
        <fullName evidence="2">VOC family protein</fullName>
    </submittedName>
</protein>
<evidence type="ECO:0000313" key="3">
    <source>
        <dbReference type="Proteomes" id="UP000663281"/>
    </source>
</evidence>
<dbReference type="SUPFAM" id="SSF54593">
    <property type="entry name" value="Glyoxalase/Bleomycin resistance protein/Dihydroxybiphenyl dioxygenase"/>
    <property type="match status" value="1"/>
</dbReference>
<dbReference type="Gene3D" id="3.10.180.10">
    <property type="entry name" value="2,3-Dihydroxybiphenyl 1,2-Dioxygenase, domain 1"/>
    <property type="match status" value="1"/>
</dbReference>
<reference evidence="2 3" key="1">
    <citation type="submission" date="2021-03" db="EMBL/GenBank/DDBJ databases">
        <title>Novel species identification of genus Shewanella.</title>
        <authorList>
            <person name="Liu G."/>
            <person name="Zhang Q."/>
        </authorList>
    </citation>
    <scope>NUCLEOTIDE SEQUENCE [LARGE SCALE GENOMIC DNA]</scope>
    <source>
        <strain evidence="2 3">FJAT-53726</strain>
    </source>
</reference>
<dbReference type="AlphaFoldDB" id="A0A974XMI2"/>
<proteinExistence type="predicted"/>
<dbReference type="EMBL" id="CP071504">
    <property type="protein sequence ID" value="QSX31147.1"/>
    <property type="molecule type" value="Genomic_DNA"/>
</dbReference>
<evidence type="ECO:0000259" key="1">
    <source>
        <dbReference type="PROSITE" id="PS51819"/>
    </source>
</evidence>
<dbReference type="InterPro" id="IPR052164">
    <property type="entry name" value="Anthracycline_SecMetBiosynth"/>
</dbReference>
<dbReference type="PANTHER" id="PTHR33993:SF2">
    <property type="entry name" value="VOC DOMAIN-CONTAINING PROTEIN"/>
    <property type="match status" value="1"/>
</dbReference>
<keyword evidence="3" id="KW-1185">Reference proteome</keyword>
<dbReference type="Pfam" id="PF00903">
    <property type="entry name" value="Glyoxalase"/>
    <property type="match status" value="1"/>
</dbReference>
<dbReference type="CDD" id="cd07247">
    <property type="entry name" value="SgaA_N_like"/>
    <property type="match status" value="1"/>
</dbReference>
<dbReference type="KEGG" id="scyp:JYB88_05765"/>
<dbReference type="InterPro" id="IPR029068">
    <property type="entry name" value="Glyas_Bleomycin-R_OHBP_Dase"/>
</dbReference>
<dbReference type="RefSeq" id="WP_207325789.1">
    <property type="nucleotide sequence ID" value="NZ_CP071504.1"/>
</dbReference>
<evidence type="ECO:0000313" key="2">
    <source>
        <dbReference type="EMBL" id="QSX31147.1"/>
    </source>
</evidence>
<organism evidence="2 3">
    <name type="scientific">Shewanella cyperi</name>
    <dbReference type="NCBI Taxonomy" id="2814292"/>
    <lineage>
        <taxon>Bacteria</taxon>
        <taxon>Pseudomonadati</taxon>
        <taxon>Pseudomonadota</taxon>
        <taxon>Gammaproteobacteria</taxon>
        <taxon>Alteromonadales</taxon>
        <taxon>Shewanellaceae</taxon>
        <taxon>Shewanella</taxon>
    </lineage>
</organism>
<name>A0A974XMI2_9GAMM</name>